<comment type="catalytic activity">
    <reaction evidence="8 9">
        <text>(1S,2R)-1-C-(indol-3-yl)glycerol 3-phosphate + L-serine = D-glyceraldehyde 3-phosphate + L-tryptophan + H2O</text>
        <dbReference type="Rhea" id="RHEA:10532"/>
        <dbReference type="ChEBI" id="CHEBI:15377"/>
        <dbReference type="ChEBI" id="CHEBI:33384"/>
        <dbReference type="ChEBI" id="CHEBI:57912"/>
        <dbReference type="ChEBI" id="CHEBI:58866"/>
        <dbReference type="ChEBI" id="CHEBI:59776"/>
        <dbReference type="EC" id="4.2.1.20"/>
    </reaction>
</comment>
<evidence type="ECO:0000256" key="9">
    <source>
        <dbReference type="HAMAP-Rule" id="MF_00131"/>
    </source>
</evidence>
<dbReference type="EMBL" id="FNYK01000054">
    <property type="protein sequence ID" value="SEJ08698.1"/>
    <property type="molecule type" value="Genomic_DNA"/>
</dbReference>
<evidence type="ECO:0000313" key="12">
    <source>
        <dbReference type="Proteomes" id="UP000183028"/>
    </source>
</evidence>
<dbReference type="CDD" id="cd04724">
    <property type="entry name" value="Tryptophan_synthase_alpha"/>
    <property type="match status" value="1"/>
</dbReference>
<keyword evidence="7 9" id="KW-0456">Lyase</keyword>
<dbReference type="STRING" id="322505.SAMN04487836_12320"/>
<evidence type="ECO:0000256" key="6">
    <source>
        <dbReference type="ARBA" id="ARBA00023141"/>
    </source>
</evidence>
<evidence type="ECO:0000256" key="2">
    <source>
        <dbReference type="ARBA" id="ARBA00004733"/>
    </source>
</evidence>
<dbReference type="AlphaFoldDB" id="A0A1H6VVI9"/>
<dbReference type="UniPathway" id="UPA00035">
    <property type="reaction ID" value="UER00044"/>
</dbReference>
<dbReference type="PANTHER" id="PTHR43406:SF1">
    <property type="entry name" value="TRYPTOPHAN SYNTHASE ALPHA CHAIN, CHLOROPLASTIC"/>
    <property type="match status" value="1"/>
</dbReference>
<proteinExistence type="inferred from homology"/>
<keyword evidence="5 9" id="KW-0822">Tryptophan biosynthesis</keyword>
<accession>A0A1H6VVI9</accession>
<comment type="similarity">
    <text evidence="9 10">Belongs to the TrpA family.</text>
</comment>
<dbReference type="InterPro" id="IPR018204">
    <property type="entry name" value="Trp_synthase_alpha_AS"/>
</dbReference>
<dbReference type="InterPro" id="IPR013785">
    <property type="entry name" value="Aldolase_TIM"/>
</dbReference>
<comment type="pathway">
    <text evidence="2 9">Amino-acid biosynthesis; L-tryptophan biosynthesis; L-tryptophan from chorismate: step 5/5.</text>
</comment>
<keyword evidence="12" id="KW-1185">Reference proteome</keyword>
<evidence type="ECO:0000256" key="8">
    <source>
        <dbReference type="ARBA" id="ARBA00049047"/>
    </source>
</evidence>
<dbReference type="Pfam" id="PF00290">
    <property type="entry name" value="Trp_syntA"/>
    <property type="match status" value="1"/>
</dbReference>
<dbReference type="NCBIfam" id="TIGR00262">
    <property type="entry name" value="trpA"/>
    <property type="match status" value="1"/>
</dbReference>
<evidence type="ECO:0000256" key="1">
    <source>
        <dbReference type="ARBA" id="ARBA00003365"/>
    </source>
</evidence>
<organism evidence="11 12">
    <name type="scientific">Sharpea azabuensis</name>
    <dbReference type="NCBI Taxonomy" id="322505"/>
    <lineage>
        <taxon>Bacteria</taxon>
        <taxon>Bacillati</taxon>
        <taxon>Bacillota</taxon>
        <taxon>Erysipelotrichia</taxon>
        <taxon>Erysipelotrichales</taxon>
        <taxon>Coprobacillaceae</taxon>
        <taxon>Sharpea</taxon>
    </lineage>
</organism>
<dbReference type="HAMAP" id="MF_00131">
    <property type="entry name" value="Trp_synth_alpha"/>
    <property type="match status" value="1"/>
</dbReference>
<feature type="active site" description="Proton acceptor" evidence="9">
    <location>
        <position position="44"/>
    </location>
</feature>
<dbReference type="Proteomes" id="UP000183028">
    <property type="component" value="Unassembled WGS sequence"/>
</dbReference>
<name>A0A1H6VVI9_9FIRM</name>
<evidence type="ECO:0000313" key="11">
    <source>
        <dbReference type="EMBL" id="SEJ08698.1"/>
    </source>
</evidence>
<dbReference type="EC" id="4.2.1.20" evidence="9"/>
<comment type="subunit">
    <text evidence="3 9">Tetramer of two alpha and two beta chains.</text>
</comment>
<dbReference type="FunFam" id="3.20.20.70:FF:000037">
    <property type="entry name" value="Tryptophan synthase alpha chain"/>
    <property type="match status" value="1"/>
</dbReference>
<evidence type="ECO:0000256" key="4">
    <source>
        <dbReference type="ARBA" id="ARBA00022605"/>
    </source>
</evidence>
<dbReference type="GO" id="GO:0004834">
    <property type="term" value="F:tryptophan synthase activity"/>
    <property type="evidence" value="ECO:0007669"/>
    <property type="project" value="UniProtKB-UniRule"/>
</dbReference>
<evidence type="ECO:0000256" key="3">
    <source>
        <dbReference type="ARBA" id="ARBA00011270"/>
    </source>
</evidence>
<evidence type="ECO:0000256" key="10">
    <source>
        <dbReference type="RuleBase" id="RU003662"/>
    </source>
</evidence>
<dbReference type="RefSeq" id="WP_074732555.1">
    <property type="nucleotide sequence ID" value="NZ_FNYK01000054.1"/>
</dbReference>
<feature type="active site" description="Proton acceptor" evidence="9">
    <location>
        <position position="55"/>
    </location>
</feature>
<keyword evidence="4 9" id="KW-0028">Amino-acid biosynthesis</keyword>
<keyword evidence="6 9" id="KW-0057">Aromatic amino acid biosynthesis</keyword>
<dbReference type="PROSITE" id="PS00167">
    <property type="entry name" value="TRP_SYNTHASE_ALPHA"/>
    <property type="match status" value="1"/>
</dbReference>
<dbReference type="GO" id="GO:0005829">
    <property type="term" value="C:cytosol"/>
    <property type="evidence" value="ECO:0007669"/>
    <property type="project" value="TreeGrafter"/>
</dbReference>
<dbReference type="InterPro" id="IPR011060">
    <property type="entry name" value="RibuloseP-bd_barrel"/>
</dbReference>
<dbReference type="Gene3D" id="3.20.20.70">
    <property type="entry name" value="Aldolase class I"/>
    <property type="match status" value="1"/>
</dbReference>
<reference evidence="12" key="1">
    <citation type="submission" date="2016-10" db="EMBL/GenBank/DDBJ databases">
        <authorList>
            <person name="Varghese N."/>
            <person name="Submissions S."/>
        </authorList>
    </citation>
    <scope>NUCLEOTIDE SEQUENCE [LARGE SCALE GENOMIC DNA]</scope>
    <source>
        <strain evidence="12">DSM 20406</strain>
    </source>
</reference>
<evidence type="ECO:0000256" key="7">
    <source>
        <dbReference type="ARBA" id="ARBA00023239"/>
    </source>
</evidence>
<dbReference type="OrthoDB" id="9804578at2"/>
<protein>
    <recommendedName>
        <fullName evidence="9">Tryptophan synthase alpha chain</fullName>
        <ecNumber evidence="9">4.2.1.20</ecNumber>
    </recommendedName>
</protein>
<dbReference type="eggNOG" id="COG0159">
    <property type="taxonomic scope" value="Bacteria"/>
</dbReference>
<sequence length="258" mass="28142">MNRIQNAFKDQKAFIAFLTAGDPTLDQTKCYIHKITEAGASLIEIGIPFSDPIAEGPTIQNANVRALKNNVHTDNVMAMVKEVREEGIDIPLCFMTYLNVVFHYGYEAFFKKCQEVGIDGIIIPDLPYEEAKEVSSVCTQYGVSLISMIAPTSKERVKMIAQEAEGFIYLVSSMGVTGTRSNAAFALNLPDIVASIKEVTKTPVAVGFGIHNPEQAKEMASFSDGVIVGSGIVNIIANQDQDVEDAVYNYVKDMCAVL</sequence>
<comment type="function">
    <text evidence="1 9">The alpha subunit is responsible for the aldol cleavage of indoleglycerol phosphate to indole and glyceraldehyde 3-phosphate.</text>
</comment>
<dbReference type="PANTHER" id="PTHR43406">
    <property type="entry name" value="TRYPTOPHAN SYNTHASE, ALPHA CHAIN"/>
    <property type="match status" value="1"/>
</dbReference>
<dbReference type="SUPFAM" id="SSF51366">
    <property type="entry name" value="Ribulose-phoshate binding barrel"/>
    <property type="match status" value="1"/>
</dbReference>
<dbReference type="InterPro" id="IPR002028">
    <property type="entry name" value="Trp_synthase_suA"/>
</dbReference>
<gene>
    <name evidence="9" type="primary">trpA</name>
    <name evidence="11" type="ORF">SAMN04487834_105413</name>
</gene>
<evidence type="ECO:0000256" key="5">
    <source>
        <dbReference type="ARBA" id="ARBA00022822"/>
    </source>
</evidence>